<reference evidence="2" key="1">
    <citation type="journal article" date="2021" name="Nat. Commun.">
        <title>Genetic determinants of endophytism in the Arabidopsis root mycobiome.</title>
        <authorList>
            <person name="Mesny F."/>
            <person name="Miyauchi S."/>
            <person name="Thiergart T."/>
            <person name="Pickel B."/>
            <person name="Atanasova L."/>
            <person name="Karlsson M."/>
            <person name="Huettel B."/>
            <person name="Barry K.W."/>
            <person name="Haridas S."/>
            <person name="Chen C."/>
            <person name="Bauer D."/>
            <person name="Andreopoulos W."/>
            <person name="Pangilinan J."/>
            <person name="LaButti K."/>
            <person name="Riley R."/>
            <person name="Lipzen A."/>
            <person name="Clum A."/>
            <person name="Drula E."/>
            <person name="Henrissat B."/>
            <person name="Kohler A."/>
            <person name="Grigoriev I.V."/>
            <person name="Martin F.M."/>
            <person name="Hacquard S."/>
        </authorList>
    </citation>
    <scope>NUCLEOTIDE SEQUENCE</scope>
    <source>
        <strain evidence="2">MPI-CAGE-CH-0243</strain>
    </source>
</reference>
<accession>A0A9P9IK21</accession>
<proteinExistence type="predicted"/>
<protein>
    <submittedName>
        <fullName evidence="2">Uncharacterized protein</fullName>
    </submittedName>
</protein>
<keyword evidence="1" id="KW-1133">Transmembrane helix</keyword>
<dbReference type="Gene3D" id="1.20.58.340">
    <property type="entry name" value="Magnesium transport protein CorA, transmembrane region"/>
    <property type="match status" value="1"/>
</dbReference>
<organism evidence="2 3">
    <name type="scientific">Dendryphion nanum</name>
    <dbReference type="NCBI Taxonomy" id="256645"/>
    <lineage>
        <taxon>Eukaryota</taxon>
        <taxon>Fungi</taxon>
        <taxon>Dikarya</taxon>
        <taxon>Ascomycota</taxon>
        <taxon>Pezizomycotina</taxon>
        <taxon>Dothideomycetes</taxon>
        <taxon>Pleosporomycetidae</taxon>
        <taxon>Pleosporales</taxon>
        <taxon>Torulaceae</taxon>
        <taxon>Dendryphion</taxon>
    </lineage>
</organism>
<evidence type="ECO:0000313" key="3">
    <source>
        <dbReference type="Proteomes" id="UP000700596"/>
    </source>
</evidence>
<dbReference type="AlphaFoldDB" id="A0A9P9IK21"/>
<gene>
    <name evidence="2" type="ORF">B0J11DRAFT_527572</name>
</gene>
<keyword evidence="1" id="KW-0472">Membrane</keyword>
<name>A0A9P9IK21_9PLEO</name>
<evidence type="ECO:0000256" key="1">
    <source>
        <dbReference type="SAM" id="Phobius"/>
    </source>
</evidence>
<dbReference type="OrthoDB" id="3231000at2759"/>
<comment type="caution">
    <text evidence="2">The sequence shown here is derived from an EMBL/GenBank/DDBJ whole genome shotgun (WGS) entry which is preliminary data.</text>
</comment>
<keyword evidence="1" id="KW-0812">Transmembrane</keyword>
<dbReference type="EMBL" id="JAGMWT010000007">
    <property type="protein sequence ID" value="KAH7125103.1"/>
    <property type="molecule type" value="Genomic_DNA"/>
</dbReference>
<feature type="transmembrane region" description="Helical" evidence="1">
    <location>
        <begin position="339"/>
        <end position="359"/>
    </location>
</feature>
<sequence length="504" mass="57802">MRPWSEDARHEKCTHPPLPKGALAIHADIDLTGKSAIQISSFQRPLSSQQPNTARIFFCRSAVAASFIYKEIGNPEAASTLEQAVSHGKSLYREYRNTLVSYDPRDILRWVAVKEGSAVTFGFSEMVSKSTRQYEVQNQVRLTKDSDNRYTVIWFDFWHLHDLGVLDQEIPETDRELDLSYQRRWTYLLYHPDELLCTRANTTLDFSALLLLDLFDVDQQCFDSHLIDLINTKPCSPIYSPSSTVDAALKERFQSFGWIKALNDKAEAMKDATSLLNTKQVLGLVSPAHSSYFSEKSNMLDVSSNFAFSQCQRKSRDAEELLSLHTRMAQARQSRSMSALTYCAAFFLPLSLSASILSMQSRLRDLDVKMYDFFGLASAFFTFALASVYGQRLVSSYFLRRWIYRIRREKQQVESDSVLLIRSRALEYVSVFFWLLIVASFFVGMFHEWSIGLIMLGAVVGLFILMLLLGISPFFLFSPFLLLSAWLFMYSVRRKSKTRQTTNV</sequence>
<feature type="transmembrane region" description="Helical" evidence="1">
    <location>
        <begin position="371"/>
        <end position="390"/>
    </location>
</feature>
<feature type="transmembrane region" description="Helical" evidence="1">
    <location>
        <begin position="425"/>
        <end position="444"/>
    </location>
</feature>
<keyword evidence="3" id="KW-1185">Reference proteome</keyword>
<feature type="transmembrane region" description="Helical" evidence="1">
    <location>
        <begin position="474"/>
        <end position="492"/>
    </location>
</feature>
<dbReference type="Proteomes" id="UP000700596">
    <property type="component" value="Unassembled WGS sequence"/>
</dbReference>
<evidence type="ECO:0000313" key="2">
    <source>
        <dbReference type="EMBL" id="KAH7125103.1"/>
    </source>
</evidence>